<dbReference type="InterPro" id="IPR036388">
    <property type="entry name" value="WH-like_DNA-bd_sf"/>
</dbReference>
<dbReference type="EMBL" id="CP000837">
    <property type="protein sequence ID" value="ADE31167.1"/>
    <property type="molecule type" value="Genomic_DNA"/>
</dbReference>
<evidence type="ECO:0000256" key="2">
    <source>
        <dbReference type="ARBA" id="ARBA00023163"/>
    </source>
</evidence>
<evidence type="ECO:0000259" key="3">
    <source>
        <dbReference type="Pfam" id="PF05043"/>
    </source>
</evidence>
<dbReference type="PANTHER" id="PTHR30185:SF18">
    <property type="entry name" value="TRANSCRIPTIONAL REGULATOR MTLR"/>
    <property type="match status" value="1"/>
</dbReference>
<sequence length="493" mass="57947">MMGRVSMRIDSLLEKRELAIYQLLLYLEDRKEAPSLKDICHYLELSKLTLFRYIVSFNEEAEVTDLGLSFQLEDEKVFLKKKASLSLHRILDYLCQTSTKYQIIVYLSDKEEVSIQQLAQELLISEATLNRHLASLNQILAEFGIGIKSGRLKGSELQIRYFLHQMLSLTTTRAELQEEFMLGKIEALLPVFERFYQSPLNPKQAHRLLLWLMISQQRSRLRQLDFKHLYKLMEPYQEHKFYRRLRKMYFTLSQQQSTSFQEGEIMALFAFLFSHFILVPHQLEQVLGFGGPIMEATSLALQKLRLYFEGNLPVSEEALYHLNQIMSQLYFFYSSVELEEVEASSFYSEAEDLLKDVYKSVFHRKVDKKIRNSYLTNIADLYIYFGQVQPIQVKVAFASSLHEVLSYPLLLQLREKLEGNRQVLIEPYQAGYDYDLIITDYLENTSIPVYCLGNRLKIQDIVQLKAWIQDIYHQKSCQSEIMATKTSFPIEHR</sequence>
<dbReference type="SUPFAM" id="SSF46785">
    <property type="entry name" value="Winged helix' DNA-binding domain"/>
    <property type="match status" value="1"/>
</dbReference>
<keyword evidence="1" id="KW-0805">Transcription regulation</keyword>
<proteinExistence type="predicted"/>
<evidence type="ECO:0000313" key="4">
    <source>
        <dbReference type="EMBL" id="ADE31167.1"/>
    </source>
</evidence>
<name>D5AH52_STRGZ</name>
<dbReference type="AlphaFoldDB" id="D5AH52"/>
<dbReference type="InterPro" id="IPR036390">
    <property type="entry name" value="WH_DNA-bd_sf"/>
</dbReference>
<dbReference type="InterPro" id="IPR007737">
    <property type="entry name" value="Mga_HTH"/>
</dbReference>
<dbReference type="Pfam" id="PF05043">
    <property type="entry name" value="Mga"/>
    <property type="match status" value="1"/>
</dbReference>
<dbReference type="Gene3D" id="1.10.10.10">
    <property type="entry name" value="Winged helix-like DNA-binding domain superfamily/Winged helix DNA-binding domain"/>
    <property type="match status" value="1"/>
</dbReference>
<dbReference type="PATRIC" id="fig|423211.3.peg.699"/>
<dbReference type="InterPro" id="IPR050661">
    <property type="entry name" value="BglG_antiterminators"/>
</dbReference>
<feature type="domain" description="Mga helix-turn-helix" evidence="3">
    <location>
        <begin position="85"/>
        <end position="165"/>
    </location>
</feature>
<evidence type="ECO:0000313" key="5">
    <source>
        <dbReference type="Proteomes" id="UP000002359"/>
    </source>
</evidence>
<keyword evidence="2" id="KW-0804">Transcription</keyword>
<protein>
    <recommendedName>
        <fullName evidence="3">Mga helix-turn-helix domain-containing protein</fullName>
    </recommendedName>
</protein>
<gene>
    <name evidence="4" type="ordered locus">SSGZ1_0710</name>
</gene>
<evidence type="ECO:0000256" key="1">
    <source>
        <dbReference type="ARBA" id="ARBA00023015"/>
    </source>
</evidence>
<accession>D5AH52</accession>
<dbReference type="HOGENOM" id="CLU_043511_0_0_9"/>
<dbReference type="PANTHER" id="PTHR30185">
    <property type="entry name" value="CRYPTIC BETA-GLUCOSIDE BGL OPERON ANTITERMINATOR"/>
    <property type="match status" value="1"/>
</dbReference>
<dbReference type="Proteomes" id="UP000002359">
    <property type="component" value="Chromosome"/>
</dbReference>
<organism evidence="4 5">
    <name type="scientific">Streptococcus suis (strain GZ1)</name>
    <dbReference type="NCBI Taxonomy" id="423211"/>
    <lineage>
        <taxon>Bacteria</taxon>
        <taxon>Bacillati</taxon>
        <taxon>Bacillota</taxon>
        <taxon>Bacilli</taxon>
        <taxon>Lactobacillales</taxon>
        <taxon>Streptococcaceae</taxon>
        <taxon>Streptococcus</taxon>
    </lineage>
</organism>
<dbReference type="KEGG" id="ssw:SSGZ1_0710"/>
<reference evidence="4 5" key="1">
    <citation type="journal article" date="2009" name="J. Infect. Dis.">
        <title>Clinical, experimental, and genomic differences between intermediately pathogenic, highly pathogenic, and epidemic Streptococcus suis.</title>
        <authorList>
            <person name="Ye C."/>
            <person name="Zheng H."/>
            <person name="Zhang J."/>
            <person name="Jing H."/>
            <person name="Wang L."/>
            <person name="Xiong Y."/>
            <person name="Wang W."/>
            <person name="Zhou Z."/>
            <person name="Sun Q."/>
            <person name="Luo X."/>
            <person name="Du H."/>
            <person name="Gottschalk M."/>
            <person name="Xu J."/>
        </authorList>
    </citation>
    <scope>NUCLEOTIDE SEQUENCE [LARGE SCALE GENOMIC DNA]</scope>
    <source>
        <strain evidence="4 5">GZ1</strain>
    </source>
</reference>